<feature type="transmembrane region" description="Helical" evidence="10">
    <location>
        <begin position="357"/>
        <end position="380"/>
    </location>
</feature>
<feature type="transmembrane region" description="Helical" evidence="10">
    <location>
        <begin position="116"/>
        <end position="134"/>
    </location>
</feature>
<dbReference type="Pfam" id="PF23256">
    <property type="entry name" value="CHX17_2nd"/>
    <property type="match status" value="1"/>
</dbReference>
<evidence type="ECO:0000256" key="4">
    <source>
        <dbReference type="ARBA" id="ARBA00022692"/>
    </source>
</evidence>
<evidence type="ECO:0000256" key="5">
    <source>
        <dbReference type="ARBA" id="ARBA00022958"/>
    </source>
</evidence>
<evidence type="ECO:0000256" key="2">
    <source>
        <dbReference type="ARBA" id="ARBA00022448"/>
    </source>
</evidence>
<sequence length="798" mass="87294">MSVKQTSASEGNVEGPHGEETLICQFIHMTNSQGSTWLGGDPFSYTVPLLLAQFSLIFLVTSLVWLFLRPCKQGMISAQLIGGVILGKSCLGRIRAYSDLIFPPEGRQILETSADLGFILYLFILGVHIDLNLVKKVERYAVVIGVSCFIVPLAIGLGVIVMVTRTMELDSMTQQCLPLVASLTAISSFPVITSLLTDLKILNSEIGRIATLTALVSDICNYALSLVFGGVVVYLMSKKFAVIMSIICAILFLLVILFILRPLITCVVKRVPEGGQMKQSQFVVVAVIVLICGLGSEVLGQPAGLGTFILGVALMNEGGLVANKMETFSIGVLVPAKFVISGLIVDVSSIQSLSGSAYGILLLICYTCKFLAVFVLSVYYKLPIRDATVLSLIMCCKGAIEAALYITLFEDGVIGREAYSILLLSMLMMTGIARPLIAHLYDPSSRYVGIDRNSIMLNQPNDELRMLLCIHDTDNIPTIITILEAMHGSRPITLFALSLMELKGRGVAILEQTTNTTSNQAAKALNSLSNRNAGYLIIRHFTSISPYASMHVDVCTLAADQVTNIVILPFHKQFTINGGLGLNSPQVRTVNQNVMSKSPCSVAILIDRGQFNRLTSPTFHVCLLFLGGMDDCEALALCTSFICNQNVSLTFIWIRPWDHAKHEQLSMEIEMVNQFKVKTMGNKRITYKEELVRDAIDTTKVIGSVKDYNCNLCVVGRYHDIESEILAGINDWSECPELGIIGDMLATPDFQFSLLVVQQQLAGEDVHDYAAVQPVASGYISSSRYSDCKDDFDSFHRL</sequence>
<evidence type="ECO:0000256" key="1">
    <source>
        <dbReference type="ARBA" id="ARBA00004141"/>
    </source>
</evidence>
<dbReference type="InterPro" id="IPR050794">
    <property type="entry name" value="CPA2_transporter"/>
</dbReference>
<keyword evidence="6 10" id="KW-1133">Transmembrane helix</keyword>
<evidence type="ECO:0000313" key="13">
    <source>
        <dbReference type="EMBL" id="KAL1545082.1"/>
    </source>
</evidence>
<accession>A0ABD1GLT2</accession>
<feature type="transmembrane region" description="Helical" evidence="10">
    <location>
        <begin position="45"/>
        <end position="68"/>
    </location>
</feature>
<gene>
    <name evidence="13" type="ORF">AAHA92_21851</name>
</gene>
<evidence type="ECO:0000256" key="7">
    <source>
        <dbReference type="ARBA" id="ARBA00023065"/>
    </source>
</evidence>
<comment type="subcellular location">
    <subcellularLocation>
        <location evidence="1">Membrane</location>
        <topology evidence="1">Multi-pass membrane protein</topology>
    </subcellularLocation>
</comment>
<comment type="caution">
    <text evidence="13">The sequence shown here is derived from an EMBL/GenBank/DDBJ whole genome shotgun (WGS) entry which is preliminary data.</text>
</comment>
<evidence type="ECO:0000256" key="6">
    <source>
        <dbReference type="ARBA" id="ARBA00022989"/>
    </source>
</evidence>
<keyword evidence="4 10" id="KW-0812">Transmembrane</keyword>
<keyword evidence="14" id="KW-1185">Reference proteome</keyword>
<evidence type="ECO:0000259" key="12">
    <source>
        <dbReference type="Pfam" id="PF23256"/>
    </source>
</evidence>
<dbReference type="GO" id="GO:0016020">
    <property type="term" value="C:membrane"/>
    <property type="evidence" value="ECO:0007669"/>
    <property type="project" value="UniProtKB-SubCell"/>
</dbReference>
<evidence type="ECO:0000256" key="8">
    <source>
        <dbReference type="ARBA" id="ARBA00023136"/>
    </source>
</evidence>
<feature type="transmembrane region" description="Helical" evidence="10">
    <location>
        <begin position="209"/>
        <end position="235"/>
    </location>
</feature>
<dbReference type="PANTHER" id="PTHR32468:SF23">
    <property type="entry name" value="CATION_H(+) ANTIPORTER 14"/>
    <property type="match status" value="1"/>
</dbReference>
<dbReference type="Pfam" id="PF00999">
    <property type="entry name" value="Na_H_Exchanger"/>
    <property type="match status" value="1"/>
</dbReference>
<dbReference type="InterPro" id="IPR038770">
    <property type="entry name" value="Na+/solute_symporter_sf"/>
</dbReference>
<feature type="domain" description="Cation/H+ exchanger transmembrane" evidence="11">
    <location>
        <begin position="59"/>
        <end position="433"/>
    </location>
</feature>
<name>A0ABD1GLT2_SALDI</name>
<feature type="transmembrane region" description="Helical" evidence="10">
    <location>
        <begin position="284"/>
        <end position="315"/>
    </location>
</feature>
<reference evidence="13 14" key="1">
    <citation type="submission" date="2024-06" db="EMBL/GenBank/DDBJ databases">
        <title>A chromosome level genome sequence of Diviner's sage (Salvia divinorum).</title>
        <authorList>
            <person name="Ford S.A."/>
            <person name="Ro D.-K."/>
            <person name="Ness R.W."/>
            <person name="Phillips M.A."/>
        </authorList>
    </citation>
    <scope>NUCLEOTIDE SEQUENCE [LARGE SCALE GENOMIC DNA]</scope>
    <source>
        <strain evidence="13">SAF-2024a</strain>
        <tissue evidence="13">Leaf</tissue>
    </source>
</reference>
<feature type="transmembrane region" description="Helical" evidence="10">
    <location>
        <begin position="176"/>
        <end position="197"/>
    </location>
</feature>
<dbReference type="InterPro" id="IPR057291">
    <property type="entry name" value="CHX17_2nd"/>
</dbReference>
<dbReference type="AlphaFoldDB" id="A0ABD1GLT2"/>
<dbReference type="InterPro" id="IPR006153">
    <property type="entry name" value="Cation/H_exchanger_TM"/>
</dbReference>
<evidence type="ECO:0000256" key="10">
    <source>
        <dbReference type="SAM" id="Phobius"/>
    </source>
</evidence>
<evidence type="ECO:0000256" key="9">
    <source>
        <dbReference type="ARBA" id="ARBA00038341"/>
    </source>
</evidence>
<feature type="domain" description="Cation/H(+) antiporter central" evidence="12">
    <location>
        <begin position="536"/>
        <end position="609"/>
    </location>
</feature>
<protein>
    <submittedName>
        <fullName evidence="13">Cation/H(+) symporter 13-like</fullName>
    </submittedName>
</protein>
<dbReference type="Gene3D" id="1.20.1530.20">
    <property type="match status" value="1"/>
</dbReference>
<feature type="transmembrane region" description="Helical" evidence="10">
    <location>
        <begin position="242"/>
        <end position="264"/>
    </location>
</feature>
<dbReference type="Proteomes" id="UP001567538">
    <property type="component" value="Unassembled WGS sequence"/>
</dbReference>
<evidence type="ECO:0000256" key="3">
    <source>
        <dbReference type="ARBA" id="ARBA00022538"/>
    </source>
</evidence>
<keyword evidence="2" id="KW-0813">Transport</keyword>
<keyword evidence="5" id="KW-0630">Potassium</keyword>
<keyword evidence="3" id="KW-0633">Potassium transport</keyword>
<evidence type="ECO:0000313" key="14">
    <source>
        <dbReference type="Proteomes" id="UP001567538"/>
    </source>
</evidence>
<feature type="transmembrane region" description="Helical" evidence="10">
    <location>
        <begin position="387"/>
        <end position="406"/>
    </location>
</feature>
<keyword evidence="7" id="KW-0406">Ion transport</keyword>
<dbReference type="GO" id="GO:0006813">
    <property type="term" value="P:potassium ion transport"/>
    <property type="evidence" value="ECO:0007669"/>
    <property type="project" value="UniProtKB-KW"/>
</dbReference>
<feature type="transmembrane region" description="Helical" evidence="10">
    <location>
        <begin position="140"/>
        <end position="164"/>
    </location>
</feature>
<comment type="similarity">
    <text evidence="9">Belongs to the monovalent cation:proton antiporter 2 (CPA2) transporter (TC 2.A.37) family. CHX (TC 2.A.37.4) subfamily.</text>
</comment>
<dbReference type="PANTHER" id="PTHR32468">
    <property type="entry name" value="CATION/H + ANTIPORTER"/>
    <property type="match status" value="1"/>
</dbReference>
<proteinExistence type="inferred from homology"/>
<dbReference type="EMBL" id="JBEAFC010000008">
    <property type="protein sequence ID" value="KAL1545082.1"/>
    <property type="molecule type" value="Genomic_DNA"/>
</dbReference>
<keyword evidence="8 10" id="KW-0472">Membrane</keyword>
<evidence type="ECO:0000259" key="11">
    <source>
        <dbReference type="Pfam" id="PF00999"/>
    </source>
</evidence>
<organism evidence="13 14">
    <name type="scientific">Salvia divinorum</name>
    <name type="common">Maria pastora</name>
    <name type="synonym">Diviner's sage</name>
    <dbReference type="NCBI Taxonomy" id="28513"/>
    <lineage>
        <taxon>Eukaryota</taxon>
        <taxon>Viridiplantae</taxon>
        <taxon>Streptophyta</taxon>
        <taxon>Embryophyta</taxon>
        <taxon>Tracheophyta</taxon>
        <taxon>Spermatophyta</taxon>
        <taxon>Magnoliopsida</taxon>
        <taxon>eudicotyledons</taxon>
        <taxon>Gunneridae</taxon>
        <taxon>Pentapetalae</taxon>
        <taxon>asterids</taxon>
        <taxon>lamiids</taxon>
        <taxon>Lamiales</taxon>
        <taxon>Lamiaceae</taxon>
        <taxon>Nepetoideae</taxon>
        <taxon>Mentheae</taxon>
        <taxon>Salviinae</taxon>
        <taxon>Salvia</taxon>
        <taxon>Salvia subgen. Calosphace</taxon>
    </lineage>
</organism>